<evidence type="ECO:0000256" key="1">
    <source>
        <dbReference type="ARBA" id="ARBA00007118"/>
    </source>
</evidence>
<evidence type="ECO:0000313" key="4">
    <source>
        <dbReference type="EMBL" id="CED93897.1"/>
    </source>
</evidence>
<dbReference type="EMBL" id="LN555523">
    <property type="protein sequence ID" value="CED93897.1"/>
    <property type="molecule type" value="Genomic_DNA"/>
</dbReference>
<dbReference type="Pfam" id="PF00881">
    <property type="entry name" value="Nitroreductase"/>
    <property type="match status" value="2"/>
</dbReference>
<evidence type="ECO:0000259" key="3">
    <source>
        <dbReference type="Pfam" id="PF00881"/>
    </source>
</evidence>
<accession>A0A1V1I191</accession>
<sequence length="169" mass="19456">MLEAIKIRRSIRTYINKKVEEEKIEEILRAAMQAPSSKGACPWEFVVVDDNEVLEKLSKCQHRARHIKYANICIVVLGNKDKFIKPGKWIQDLGASTQNLMLEATNQGLASCWVGVFPKNKVVNKVRETLNLPEKLVPYAIVPIGYSEEENVFIDRFDKSKIHRNLYKK</sequence>
<organism evidence="4 5">
    <name type="scientific">Romboutsia ilealis</name>
    <dbReference type="NCBI Taxonomy" id="1115758"/>
    <lineage>
        <taxon>Bacteria</taxon>
        <taxon>Bacillati</taxon>
        <taxon>Bacillota</taxon>
        <taxon>Clostridia</taxon>
        <taxon>Peptostreptococcales</taxon>
        <taxon>Peptostreptococcaceae</taxon>
        <taxon>Romboutsia</taxon>
    </lineage>
</organism>
<proteinExistence type="inferred from homology"/>
<gene>
    <name evidence="4" type="ORF">CRIB_1288</name>
</gene>
<dbReference type="PANTHER" id="PTHR43673">
    <property type="entry name" value="NAD(P)H NITROREDUCTASE YDGI-RELATED"/>
    <property type="match status" value="1"/>
</dbReference>
<comment type="similarity">
    <text evidence="1">Belongs to the nitroreductase family.</text>
</comment>
<keyword evidence="2" id="KW-0560">Oxidoreductase</keyword>
<evidence type="ECO:0000256" key="2">
    <source>
        <dbReference type="ARBA" id="ARBA00023002"/>
    </source>
</evidence>
<reference evidence="4 5" key="1">
    <citation type="submission" date="2014-04" db="EMBL/GenBank/DDBJ databases">
        <authorList>
            <person name="Hornung B.V."/>
        </authorList>
    </citation>
    <scope>NUCLEOTIDE SEQUENCE [LARGE SCALE GENOMIC DNA]</scope>
    <source>
        <strain evidence="4 5">CRIB</strain>
    </source>
</reference>
<dbReference type="GO" id="GO:0016491">
    <property type="term" value="F:oxidoreductase activity"/>
    <property type="evidence" value="ECO:0007669"/>
    <property type="project" value="UniProtKB-KW"/>
</dbReference>
<dbReference type="Proteomes" id="UP000245622">
    <property type="component" value="Chromosome 1"/>
</dbReference>
<protein>
    <submittedName>
        <fullName evidence="4">Nitroreductase protein</fullName>
    </submittedName>
</protein>
<dbReference type="PANTHER" id="PTHR43673:SF10">
    <property type="entry name" value="NADH DEHYDROGENASE_NAD(P)H NITROREDUCTASE XCC3605-RELATED"/>
    <property type="match status" value="1"/>
</dbReference>
<dbReference type="KEGG" id="ril:CRIB_1288"/>
<dbReference type="InterPro" id="IPR029479">
    <property type="entry name" value="Nitroreductase"/>
</dbReference>
<name>A0A1V1I191_9FIRM</name>
<dbReference type="SUPFAM" id="SSF55469">
    <property type="entry name" value="FMN-dependent nitroreductase-like"/>
    <property type="match status" value="1"/>
</dbReference>
<dbReference type="Gene3D" id="3.40.109.10">
    <property type="entry name" value="NADH Oxidase"/>
    <property type="match status" value="1"/>
</dbReference>
<feature type="domain" description="Nitroreductase" evidence="3">
    <location>
        <begin position="91"/>
        <end position="146"/>
    </location>
</feature>
<keyword evidence="5" id="KW-1185">Reference proteome</keyword>
<dbReference type="GeneID" id="97993907"/>
<evidence type="ECO:0000313" key="5">
    <source>
        <dbReference type="Proteomes" id="UP000245622"/>
    </source>
</evidence>
<dbReference type="RefSeq" id="WP_071121599.1">
    <property type="nucleotide sequence ID" value="NZ_CAJUCR010000002.1"/>
</dbReference>
<dbReference type="InterPro" id="IPR000415">
    <property type="entry name" value="Nitroreductase-like"/>
</dbReference>
<feature type="domain" description="Nitroreductase" evidence="3">
    <location>
        <begin position="5"/>
        <end position="59"/>
    </location>
</feature>
<dbReference type="AlphaFoldDB" id="A0A1V1I191"/>